<proteinExistence type="predicted"/>
<dbReference type="PANTHER" id="PTHR47964:SF1">
    <property type="entry name" value="ATP-DEPENDENT DNA HELICASE HOMOLOG RECG, CHLOROPLASTIC"/>
    <property type="match status" value="1"/>
</dbReference>
<dbReference type="CDD" id="cd17992">
    <property type="entry name" value="DEXHc_RecG"/>
    <property type="match status" value="1"/>
</dbReference>
<feature type="compositionally biased region" description="Basic and acidic residues" evidence="8">
    <location>
        <begin position="553"/>
        <end position="564"/>
    </location>
</feature>
<dbReference type="Proteomes" id="UP001597068">
    <property type="component" value="Unassembled WGS sequence"/>
</dbReference>
<keyword evidence="3" id="KW-0378">Hydrolase</keyword>
<dbReference type="Gene3D" id="2.40.50.140">
    <property type="entry name" value="Nucleic acid-binding proteins"/>
    <property type="match status" value="1"/>
</dbReference>
<evidence type="ECO:0000256" key="8">
    <source>
        <dbReference type="SAM" id="MobiDB-lite"/>
    </source>
</evidence>
<keyword evidence="4 11" id="KW-0347">Helicase</keyword>
<dbReference type="PANTHER" id="PTHR47964">
    <property type="entry name" value="ATP-DEPENDENT DNA HELICASE HOMOLOG RECG, CHLOROPLASTIC"/>
    <property type="match status" value="1"/>
</dbReference>
<dbReference type="EMBL" id="JBHTIL010000001">
    <property type="protein sequence ID" value="MFD0924125.1"/>
    <property type="molecule type" value="Genomic_DNA"/>
</dbReference>
<dbReference type="RefSeq" id="WP_253647807.1">
    <property type="nucleotide sequence ID" value="NZ_BAAAMO010000002.1"/>
</dbReference>
<keyword evidence="12" id="KW-1185">Reference proteome</keyword>
<evidence type="ECO:0000256" key="7">
    <source>
        <dbReference type="ARBA" id="ARBA00023204"/>
    </source>
</evidence>
<keyword evidence="6" id="KW-0238">DNA-binding</keyword>
<evidence type="ECO:0000256" key="5">
    <source>
        <dbReference type="ARBA" id="ARBA00022840"/>
    </source>
</evidence>
<dbReference type="InterPro" id="IPR047112">
    <property type="entry name" value="RecG/Mfd"/>
</dbReference>
<keyword evidence="1" id="KW-0547">Nucleotide-binding</keyword>
<reference evidence="12" key="1">
    <citation type="journal article" date="2019" name="Int. J. Syst. Evol. Microbiol.">
        <title>The Global Catalogue of Microorganisms (GCM) 10K type strain sequencing project: providing services to taxonomists for standard genome sequencing and annotation.</title>
        <authorList>
            <consortium name="The Broad Institute Genomics Platform"/>
            <consortium name="The Broad Institute Genome Sequencing Center for Infectious Disease"/>
            <person name="Wu L."/>
            <person name="Ma J."/>
        </authorList>
    </citation>
    <scope>NUCLEOTIDE SEQUENCE [LARGE SCALE GENOMIC DNA]</scope>
    <source>
        <strain evidence="12">CCUG 50873</strain>
    </source>
</reference>
<evidence type="ECO:0000256" key="3">
    <source>
        <dbReference type="ARBA" id="ARBA00022801"/>
    </source>
</evidence>
<keyword evidence="5" id="KW-0067">ATP-binding</keyword>
<sequence length="768" mass="83259">MTVRHADSPAVVVGDALAQRLSEELGVQTVGELLRYTPMRYVRRGESSGASLPEKGEWLTLVGTVTRADERRMKQRSGTFLSVTVDDGLRTYGVTFFNPRVIKRVLRPGVRLVVAGTVGYFRDQIQLTHPDWLVLPDAGAPALDAVGSPMLAAMAADATKGTGVNGEGAEGTSSGGLEIDPADFDRPVLPIYRATKALQTWTIWKAIQLVLDAVAFDDDALTESERAERELITTAEAIRRIHMPESQEDIDAASTRLRFDEALAMQVALAQRRFADRGRVGPACEHVPGRLEDRFVERLPFTLTAGQRTVLDEICADLDGGEPMSRLLQGEVGSGKTLVALLCMLRMVDNGRQCVLLAPTEVLAAQHHRTISRMLGELAIAGELGADPDATAIALLTGSLKTQARREAMLATVTGTAGIVIGTHALLEEKVEFFDLGLIVVDEQHRFGVEQRDTLRSRGRGDAIPHMLVMTATPIPRTIAMTVYGDLETSTLRELPAGRQPITTNVVPAAREKWERRLWEVVDEEVREGRQVYVVCSRIGDDGTPEGARSAKRAAEGQGDDRSGRPTTSAVDMFAQLTGGPLGRHRIELLHGRLHPEDKTAVMDAFTRGEVDILVSTTVIEVGVDVANATTMVIVDADRFGVSQLHQLRGRVGRGGLPGRCFLRTSASDGSPSMERLTAVAASNDGFELARIDLITRREGDVLGAVQSGSTSSLRFLSLVDDVDVIDDARGFAADVVRDDLTLAEHRPLADLLDAVMGPARVRYLDKS</sequence>
<dbReference type="Pfam" id="PF00271">
    <property type="entry name" value="Helicase_C"/>
    <property type="match status" value="1"/>
</dbReference>
<dbReference type="SMART" id="SM00487">
    <property type="entry name" value="DEXDc"/>
    <property type="match status" value="1"/>
</dbReference>
<feature type="domain" description="Helicase C-terminal" evidence="10">
    <location>
        <begin position="531"/>
        <end position="695"/>
    </location>
</feature>
<accession>A0ABW3G4V8</accession>
<dbReference type="InterPro" id="IPR014001">
    <property type="entry name" value="Helicase_ATP-bd"/>
</dbReference>
<gene>
    <name evidence="11" type="ORF">ACFQ04_00090</name>
</gene>
<dbReference type="InterPro" id="IPR011545">
    <property type="entry name" value="DEAD/DEAH_box_helicase_dom"/>
</dbReference>
<dbReference type="InterPro" id="IPR012340">
    <property type="entry name" value="NA-bd_OB-fold"/>
</dbReference>
<dbReference type="SUPFAM" id="SSF52540">
    <property type="entry name" value="P-loop containing nucleoside triphosphate hydrolases"/>
    <property type="match status" value="2"/>
</dbReference>
<dbReference type="Gene3D" id="3.40.50.300">
    <property type="entry name" value="P-loop containing nucleotide triphosphate hydrolases"/>
    <property type="match status" value="2"/>
</dbReference>
<feature type="region of interest" description="Disordered" evidence="8">
    <location>
        <begin position="542"/>
        <end position="568"/>
    </location>
</feature>
<evidence type="ECO:0000256" key="1">
    <source>
        <dbReference type="ARBA" id="ARBA00022741"/>
    </source>
</evidence>
<evidence type="ECO:0000256" key="2">
    <source>
        <dbReference type="ARBA" id="ARBA00022763"/>
    </source>
</evidence>
<dbReference type="Pfam" id="PF00270">
    <property type="entry name" value="DEAD"/>
    <property type="match status" value="1"/>
</dbReference>
<evidence type="ECO:0000313" key="11">
    <source>
        <dbReference type="EMBL" id="MFD0924125.1"/>
    </source>
</evidence>
<evidence type="ECO:0000313" key="12">
    <source>
        <dbReference type="Proteomes" id="UP001597068"/>
    </source>
</evidence>
<evidence type="ECO:0000256" key="6">
    <source>
        <dbReference type="ARBA" id="ARBA00023125"/>
    </source>
</evidence>
<dbReference type="GO" id="GO:0004386">
    <property type="term" value="F:helicase activity"/>
    <property type="evidence" value="ECO:0007669"/>
    <property type="project" value="UniProtKB-KW"/>
</dbReference>
<organism evidence="11 12">
    <name type="scientific">Williamsia deligens</name>
    <dbReference type="NCBI Taxonomy" id="321325"/>
    <lineage>
        <taxon>Bacteria</taxon>
        <taxon>Bacillati</taxon>
        <taxon>Actinomycetota</taxon>
        <taxon>Actinomycetes</taxon>
        <taxon>Mycobacteriales</taxon>
        <taxon>Nocardiaceae</taxon>
        <taxon>Williamsia</taxon>
    </lineage>
</organism>
<dbReference type="PROSITE" id="PS51194">
    <property type="entry name" value="HELICASE_CTER"/>
    <property type="match status" value="1"/>
</dbReference>
<dbReference type="PROSITE" id="PS51192">
    <property type="entry name" value="HELICASE_ATP_BIND_1"/>
    <property type="match status" value="1"/>
</dbReference>
<keyword evidence="7" id="KW-0234">DNA repair</keyword>
<keyword evidence="2" id="KW-0227">DNA damage</keyword>
<dbReference type="InterPro" id="IPR001650">
    <property type="entry name" value="Helicase_C-like"/>
</dbReference>
<dbReference type="SMART" id="SM00490">
    <property type="entry name" value="HELICc"/>
    <property type="match status" value="1"/>
</dbReference>
<dbReference type="SUPFAM" id="SSF50249">
    <property type="entry name" value="Nucleic acid-binding proteins"/>
    <property type="match status" value="1"/>
</dbReference>
<comment type="caution">
    <text evidence="11">The sequence shown here is derived from an EMBL/GenBank/DDBJ whole genome shotgun (WGS) entry which is preliminary data.</text>
</comment>
<dbReference type="CDD" id="cd04488">
    <property type="entry name" value="RecG_wedge_OBF"/>
    <property type="match status" value="1"/>
</dbReference>
<protein>
    <submittedName>
        <fullName evidence="11">ATP-dependent DNA helicase RecG</fullName>
    </submittedName>
</protein>
<evidence type="ECO:0000256" key="4">
    <source>
        <dbReference type="ARBA" id="ARBA00022806"/>
    </source>
</evidence>
<evidence type="ECO:0000259" key="9">
    <source>
        <dbReference type="PROSITE" id="PS51192"/>
    </source>
</evidence>
<dbReference type="InterPro" id="IPR027417">
    <property type="entry name" value="P-loop_NTPase"/>
</dbReference>
<feature type="domain" description="Helicase ATP-binding" evidence="9">
    <location>
        <begin position="317"/>
        <end position="492"/>
    </location>
</feature>
<name>A0ABW3G4V8_9NOCA</name>
<evidence type="ECO:0000259" key="10">
    <source>
        <dbReference type="PROSITE" id="PS51194"/>
    </source>
</evidence>